<keyword evidence="3" id="KW-1185">Reference proteome</keyword>
<sequence>MKKIYALLLITLLCLTFYSCRKDSPANNTFTIVGEWRIDYRIYDYYANGKVLDTFTYQYDNSSLEYANFNADGTGSFKKAGVVNTTFNYSVSSTTIKLTNVTAISNGTSNTVRDATYTIITSKANELLYSVEGVVASPTNYDKSVTRIHLVK</sequence>
<evidence type="ECO:0000256" key="1">
    <source>
        <dbReference type="SAM" id="SignalP"/>
    </source>
</evidence>
<evidence type="ECO:0008006" key="4">
    <source>
        <dbReference type="Google" id="ProtNLM"/>
    </source>
</evidence>
<comment type="caution">
    <text evidence="2">The sequence shown here is derived from an EMBL/GenBank/DDBJ whole genome shotgun (WGS) entry which is preliminary data.</text>
</comment>
<feature type="signal peptide" evidence="1">
    <location>
        <begin position="1"/>
        <end position="21"/>
    </location>
</feature>
<dbReference type="AlphaFoldDB" id="A0A926S3U1"/>
<feature type="chain" id="PRO_5037587304" description="Lipocalin-like domain-containing protein" evidence="1">
    <location>
        <begin position="22"/>
        <end position="152"/>
    </location>
</feature>
<protein>
    <recommendedName>
        <fullName evidence="4">Lipocalin-like domain-containing protein</fullName>
    </recommendedName>
</protein>
<evidence type="ECO:0000313" key="3">
    <source>
        <dbReference type="Proteomes" id="UP000619078"/>
    </source>
</evidence>
<dbReference type="EMBL" id="JACWMX010000006">
    <property type="protein sequence ID" value="MBD1394599.1"/>
    <property type="molecule type" value="Genomic_DNA"/>
</dbReference>
<organism evidence="2 3">
    <name type="scientific">Mucilaginibacter glaciei</name>
    <dbReference type="NCBI Taxonomy" id="2772109"/>
    <lineage>
        <taxon>Bacteria</taxon>
        <taxon>Pseudomonadati</taxon>
        <taxon>Bacteroidota</taxon>
        <taxon>Sphingobacteriia</taxon>
        <taxon>Sphingobacteriales</taxon>
        <taxon>Sphingobacteriaceae</taxon>
        <taxon>Mucilaginibacter</taxon>
    </lineage>
</organism>
<gene>
    <name evidence="2" type="ORF">IDJ76_15920</name>
</gene>
<keyword evidence="1" id="KW-0732">Signal</keyword>
<accession>A0A926S3U1</accession>
<reference evidence="2" key="1">
    <citation type="submission" date="2020-09" db="EMBL/GenBank/DDBJ databases">
        <title>Novel species of Mucilaginibacter isolated from a glacier on the Tibetan Plateau.</title>
        <authorList>
            <person name="Liu Q."/>
            <person name="Xin Y.-H."/>
        </authorList>
    </citation>
    <scope>NUCLEOTIDE SEQUENCE</scope>
    <source>
        <strain evidence="2">ZB1P21</strain>
    </source>
</reference>
<name>A0A926S3U1_9SPHI</name>
<dbReference type="PROSITE" id="PS51257">
    <property type="entry name" value="PROKAR_LIPOPROTEIN"/>
    <property type="match status" value="1"/>
</dbReference>
<evidence type="ECO:0000313" key="2">
    <source>
        <dbReference type="EMBL" id="MBD1394599.1"/>
    </source>
</evidence>
<proteinExistence type="predicted"/>
<dbReference type="RefSeq" id="WP_191164335.1">
    <property type="nucleotide sequence ID" value="NZ_JACWMX010000006.1"/>
</dbReference>
<dbReference type="Proteomes" id="UP000619078">
    <property type="component" value="Unassembled WGS sequence"/>
</dbReference>